<evidence type="ECO:0000313" key="2">
    <source>
        <dbReference type="EMBL" id="KAF1850846.1"/>
    </source>
</evidence>
<accession>A0A9P4GSU3</accession>
<reference evidence="2" key="1">
    <citation type="submission" date="2020-01" db="EMBL/GenBank/DDBJ databases">
        <authorList>
            <consortium name="DOE Joint Genome Institute"/>
            <person name="Haridas S."/>
            <person name="Albert R."/>
            <person name="Binder M."/>
            <person name="Bloem J."/>
            <person name="Labutti K."/>
            <person name="Salamov A."/>
            <person name="Andreopoulos B."/>
            <person name="Baker S.E."/>
            <person name="Barry K."/>
            <person name="Bills G."/>
            <person name="Bluhm B.H."/>
            <person name="Cannon C."/>
            <person name="Castanera R."/>
            <person name="Culley D.E."/>
            <person name="Daum C."/>
            <person name="Ezra D."/>
            <person name="Gonzalez J.B."/>
            <person name="Henrissat B."/>
            <person name="Kuo A."/>
            <person name="Liang C."/>
            <person name="Lipzen A."/>
            <person name="Lutzoni F."/>
            <person name="Magnuson J."/>
            <person name="Mondo S."/>
            <person name="Nolan M."/>
            <person name="Ohm R."/>
            <person name="Pangilinan J."/>
            <person name="Park H.-J."/>
            <person name="Ramirez L."/>
            <person name="Alfaro M."/>
            <person name="Sun H."/>
            <person name="Tritt A."/>
            <person name="Yoshinaga Y."/>
            <person name="Zwiers L.-H."/>
            <person name="Turgeon B.G."/>
            <person name="Goodwin S.B."/>
            <person name="Spatafora J.W."/>
            <person name="Crous P.W."/>
            <person name="Grigoriev I.V."/>
        </authorList>
    </citation>
    <scope>NUCLEOTIDE SEQUENCE</scope>
    <source>
        <strain evidence="2">CBS 394.84</strain>
    </source>
</reference>
<evidence type="ECO:0000259" key="1">
    <source>
        <dbReference type="Pfam" id="PF12770"/>
    </source>
</evidence>
<dbReference type="OrthoDB" id="9991317at2759"/>
<sequence>MVEHCGLCFLSACETDTSKDLALRDENVHIAGSLQMAGVLSVIASMWSVADDVCRTLADTFYTELTRENSPEGKRGISIVEAPFALHAAIQHLRKMKSTPPILWGAWFHAGV</sequence>
<feature type="domain" description="CHAT" evidence="1">
    <location>
        <begin position="7"/>
        <end position="110"/>
    </location>
</feature>
<dbReference type="EMBL" id="ML976614">
    <property type="protein sequence ID" value="KAF1850846.1"/>
    <property type="molecule type" value="Genomic_DNA"/>
</dbReference>
<dbReference type="Proteomes" id="UP000800039">
    <property type="component" value="Unassembled WGS sequence"/>
</dbReference>
<dbReference type="GeneID" id="63848786"/>
<protein>
    <recommendedName>
        <fullName evidence="1">CHAT domain-containing protein</fullName>
    </recommendedName>
</protein>
<keyword evidence="3" id="KW-1185">Reference proteome</keyword>
<gene>
    <name evidence="2" type="ORF">K460DRAFT_350849</name>
</gene>
<name>A0A9P4GSU3_9PLEO</name>
<dbReference type="InterPro" id="IPR024983">
    <property type="entry name" value="CHAT_dom"/>
</dbReference>
<dbReference type="RefSeq" id="XP_040793409.1">
    <property type="nucleotide sequence ID" value="XM_040931534.1"/>
</dbReference>
<evidence type="ECO:0000313" key="3">
    <source>
        <dbReference type="Proteomes" id="UP000800039"/>
    </source>
</evidence>
<comment type="caution">
    <text evidence="2">The sequence shown here is derived from an EMBL/GenBank/DDBJ whole genome shotgun (WGS) entry which is preliminary data.</text>
</comment>
<dbReference type="AlphaFoldDB" id="A0A9P4GSU3"/>
<proteinExistence type="predicted"/>
<organism evidence="2 3">
    <name type="scientific">Cucurbitaria berberidis CBS 394.84</name>
    <dbReference type="NCBI Taxonomy" id="1168544"/>
    <lineage>
        <taxon>Eukaryota</taxon>
        <taxon>Fungi</taxon>
        <taxon>Dikarya</taxon>
        <taxon>Ascomycota</taxon>
        <taxon>Pezizomycotina</taxon>
        <taxon>Dothideomycetes</taxon>
        <taxon>Pleosporomycetidae</taxon>
        <taxon>Pleosporales</taxon>
        <taxon>Pleosporineae</taxon>
        <taxon>Cucurbitariaceae</taxon>
        <taxon>Cucurbitaria</taxon>
    </lineage>
</organism>
<dbReference type="Pfam" id="PF12770">
    <property type="entry name" value="CHAT"/>
    <property type="match status" value="1"/>
</dbReference>